<feature type="non-terminal residue" evidence="1">
    <location>
        <position position="1"/>
    </location>
</feature>
<organism evidence="1 2">
    <name type="scientific">Acaulospora colombiana</name>
    <dbReference type="NCBI Taxonomy" id="27376"/>
    <lineage>
        <taxon>Eukaryota</taxon>
        <taxon>Fungi</taxon>
        <taxon>Fungi incertae sedis</taxon>
        <taxon>Mucoromycota</taxon>
        <taxon>Glomeromycotina</taxon>
        <taxon>Glomeromycetes</taxon>
        <taxon>Diversisporales</taxon>
        <taxon>Acaulosporaceae</taxon>
        <taxon>Acaulospora</taxon>
    </lineage>
</organism>
<reference evidence="1" key="1">
    <citation type="submission" date="2021-06" db="EMBL/GenBank/DDBJ databases">
        <authorList>
            <person name="Kallberg Y."/>
            <person name="Tangrot J."/>
            <person name="Rosling A."/>
        </authorList>
    </citation>
    <scope>NUCLEOTIDE SEQUENCE</scope>
    <source>
        <strain evidence="1">CL356</strain>
    </source>
</reference>
<accession>A0ACA9MCY4</accession>
<comment type="caution">
    <text evidence="1">The sequence shown here is derived from an EMBL/GenBank/DDBJ whole genome shotgun (WGS) entry which is preliminary data.</text>
</comment>
<gene>
    <name evidence="1" type="ORF">ACOLOM_LOCUS6052</name>
</gene>
<dbReference type="EMBL" id="CAJVPT010011956">
    <property type="protein sequence ID" value="CAG8583490.1"/>
    <property type="molecule type" value="Genomic_DNA"/>
</dbReference>
<evidence type="ECO:0000313" key="1">
    <source>
        <dbReference type="EMBL" id="CAG8583490.1"/>
    </source>
</evidence>
<sequence>PKTATSAHSHHRKVTSLDRLQANLRSPRTPPPEYPVDAQDDAVQMRLLGNDYRDDKTPKPLSKKDKKAMALLIVLWRTSKLTIIFFTSQLVFKYVYSWLHLPIIIPIFAQAFLESYRRFTLLLAYRTTKVMDCAHAIYYWDDVMMEKVCLVDVATDHSLYLDIAVDGWALTLLSDDAKAYASTAQTIGLNTGYFASYTVFLAFNSETFSIVSSILEPVSPDDPDLRLVAVYKNIQKIFLVHFVAKIGYMGHEVVTSLKLVEKGLPKEDLAVAVLVDFPFQIIAGWLAGKWSRGEKPLRPWLTAYWFRIMFAFIGMAMILRTKLAKGLSNSWEYRLSTPGSLIQLSMLNTASNLGGTWPGFFVLKGVDFFSISHCEAKDEASKLLVKATECVSEVGKKTCKKAGGTCVIERDGYYVVSLICIAVGLTLWIAFVRPTAMKLQGLLHI</sequence>
<proteinExistence type="predicted"/>
<name>A0ACA9MCY4_9GLOM</name>
<dbReference type="Proteomes" id="UP000789525">
    <property type="component" value="Unassembled WGS sequence"/>
</dbReference>
<evidence type="ECO:0000313" key="2">
    <source>
        <dbReference type="Proteomes" id="UP000789525"/>
    </source>
</evidence>
<keyword evidence="2" id="KW-1185">Reference proteome</keyword>
<protein>
    <submittedName>
        <fullName evidence="1">13372_t:CDS:1</fullName>
    </submittedName>
</protein>